<feature type="transmembrane region" description="Helical" evidence="1">
    <location>
        <begin position="213"/>
        <end position="234"/>
    </location>
</feature>
<accession>A0A2A7URL0</accession>
<dbReference type="InterPro" id="IPR006976">
    <property type="entry name" value="VanZ-like"/>
</dbReference>
<feature type="transmembrane region" description="Helical" evidence="1">
    <location>
        <begin position="343"/>
        <end position="361"/>
    </location>
</feature>
<evidence type="ECO:0000259" key="2">
    <source>
        <dbReference type="Pfam" id="PF04892"/>
    </source>
</evidence>
<name>A0A2A7URL0_COMTR</name>
<feature type="transmembrane region" description="Helical" evidence="1">
    <location>
        <begin position="241"/>
        <end position="263"/>
    </location>
</feature>
<proteinExistence type="predicted"/>
<dbReference type="AlphaFoldDB" id="A0A2A7URL0"/>
<dbReference type="STRING" id="1219032.GCA_001515545_02694"/>
<feature type="transmembrane region" description="Helical" evidence="1">
    <location>
        <begin position="7"/>
        <end position="28"/>
    </location>
</feature>
<comment type="caution">
    <text evidence="3">The sequence shown here is derived from an EMBL/GenBank/DDBJ whole genome shotgun (WGS) entry which is preliminary data.</text>
</comment>
<sequence length="371" mass="40827">MQPRSSAWTLAAIYAALIVFASLFPFEGWRVQGVDPWVFLTAKLPPPYWTWFDVNTNIAGYVPLGFLLALGMLRDGRRARWAVPLAALLGAALSLGMEFLQIYLPRRVPSNLDLSLNAAGALLGALLAALLERLGALQRWAQFRERWLAPGSGGAVALLALWPASLLFPTALPFGLGQVLERLDLWLDEQLEDTPFMSWLPLWDAPMTPLTPGAELLCVMLGLLIPCLLGYCVITHKLRRAVFAVCIVLAGVGVTALSAALTYGPAHAWEWLQAPGRAAIWGGVLVALALVPVPRRICGVLLLVALSMHLSWLNQASTDVYFAQTLQVWEQGRFIRFYGLAQWLGWLWPYATLIYVGWYVAQRAAAPRMAA</sequence>
<dbReference type="RefSeq" id="WP_066538932.1">
    <property type="nucleotide sequence ID" value="NZ_DALZQJ010000015.1"/>
</dbReference>
<gene>
    <name evidence="3" type="ORF">CRM82_03980</name>
</gene>
<protein>
    <submittedName>
        <fullName evidence="3">VanZ family protein</fullName>
    </submittedName>
</protein>
<feature type="transmembrane region" description="Helical" evidence="1">
    <location>
        <begin position="48"/>
        <end position="70"/>
    </location>
</feature>
<evidence type="ECO:0000313" key="4">
    <source>
        <dbReference type="Proteomes" id="UP000220246"/>
    </source>
</evidence>
<dbReference type="Proteomes" id="UP000220246">
    <property type="component" value="Unassembled WGS sequence"/>
</dbReference>
<feature type="transmembrane region" description="Helical" evidence="1">
    <location>
        <begin position="116"/>
        <end position="135"/>
    </location>
</feature>
<reference evidence="4" key="1">
    <citation type="submission" date="2017-09" db="EMBL/GenBank/DDBJ databases">
        <title>FDA dAtabase for Regulatory Grade micrObial Sequences (FDA-ARGOS): Supporting development and validation of Infectious Disease Dx tests.</title>
        <authorList>
            <person name="Minogue T."/>
            <person name="Wolcott M."/>
            <person name="Wasieloski L."/>
            <person name="Aguilar W."/>
            <person name="Moore D."/>
            <person name="Tallon L."/>
            <person name="Sadzewicz L."/>
            <person name="Ott S."/>
            <person name="Zhao X."/>
            <person name="Nagaraj S."/>
            <person name="Vavikolanu K."/>
            <person name="Aluvathingal J."/>
            <person name="Nadendla S."/>
            <person name="Sichtig H."/>
        </authorList>
    </citation>
    <scope>NUCLEOTIDE SEQUENCE [LARGE SCALE GENOMIC DNA]</scope>
    <source>
        <strain evidence="4">FDAARGOS_394</strain>
    </source>
</reference>
<dbReference type="EMBL" id="PDEA01000001">
    <property type="protein sequence ID" value="PEH87884.1"/>
    <property type="molecule type" value="Genomic_DNA"/>
</dbReference>
<evidence type="ECO:0000256" key="1">
    <source>
        <dbReference type="SAM" id="Phobius"/>
    </source>
</evidence>
<organism evidence="3 4">
    <name type="scientific">Comamonas terrigena</name>
    <dbReference type="NCBI Taxonomy" id="32013"/>
    <lineage>
        <taxon>Bacteria</taxon>
        <taxon>Pseudomonadati</taxon>
        <taxon>Pseudomonadota</taxon>
        <taxon>Betaproteobacteria</taxon>
        <taxon>Burkholderiales</taxon>
        <taxon>Comamonadaceae</taxon>
        <taxon>Comamonas</taxon>
    </lineage>
</organism>
<keyword evidence="1" id="KW-0812">Transmembrane</keyword>
<feature type="domain" description="VanZ-like" evidence="2">
    <location>
        <begin position="21"/>
        <end position="131"/>
    </location>
</feature>
<dbReference type="Pfam" id="PF04892">
    <property type="entry name" value="VanZ"/>
    <property type="match status" value="1"/>
</dbReference>
<feature type="transmembrane region" description="Helical" evidence="1">
    <location>
        <begin position="275"/>
        <end position="293"/>
    </location>
</feature>
<dbReference type="GeneID" id="80799744"/>
<dbReference type="OrthoDB" id="9780818at2"/>
<keyword evidence="1" id="KW-0472">Membrane</keyword>
<keyword evidence="1" id="KW-1133">Transmembrane helix</keyword>
<keyword evidence="4" id="KW-1185">Reference proteome</keyword>
<feature type="transmembrane region" description="Helical" evidence="1">
    <location>
        <begin position="82"/>
        <end position="104"/>
    </location>
</feature>
<evidence type="ECO:0000313" key="3">
    <source>
        <dbReference type="EMBL" id="PEH87884.1"/>
    </source>
</evidence>
<feature type="transmembrane region" description="Helical" evidence="1">
    <location>
        <begin position="300"/>
        <end position="323"/>
    </location>
</feature>